<sequence>MRGRIGRCRERRSESRGLPPAGVRGPLATAADDRSGKRGVTDTADLHLPWVTAIHASQRGHPVSKRSKSTSDPGPKRKKKSEPGRLTANLGVGIVAITAAVISFTHVQHLAQEAGETELAALLLPLSVDGAIAAAAAVVLAESKAKRKPPVLAWIMLILGLIASLGANIASAEPTLTARLIAAWPPIALALGIEVIAAVSRRAREERDAEAEGLAPAPARTHEKQTVVAAPAPQHRALAQPTAQPAHEPVPVQPAPAPVVAAVVAPSSDTPGQEPQAAQPSPVAEAVPASAASQPAVQPAVAAVVAPSSNTPDQAQVRQPGPVAARTAAAGRPSRAVQATARTGAHRPANELSDDDAIEVIRRLDAESDTGPVSRRTIETALRCGATRATRLALLARAADRVPELAGQAS</sequence>
<dbReference type="KEGG" id="cprt:FIC82_020325"/>
<feature type="region of interest" description="Disordered" evidence="1">
    <location>
        <begin position="1"/>
        <end position="42"/>
    </location>
</feature>
<evidence type="ECO:0000313" key="3">
    <source>
        <dbReference type="EMBL" id="QJW38734.1"/>
    </source>
</evidence>
<feature type="compositionally biased region" description="Low complexity" evidence="1">
    <location>
        <begin position="273"/>
        <end position="291"/>
    </location>
</feature>
<feature type="region of interest" description="Disordered" evidence="1">
    <location>
        <begin position="55"/>
        <end position="84"/>
    </location>
</feature>
<feature type="transmembrane region" description="Helical" evidence="2">
    <location>
        <begin position="86"/>
        <end position="107"/>
    </location>
</feature>
<dbReference type="OrthoDB" id="3393357at2"/>
<feature type="compositionally biased region" description="Basic and acidic residues" evidence="1">
    <location>
        <begin position="31"/>
        <end position="40"/>
    </location>
</feature>
<feature type="transmembrane region" description="Helical" evidence="2">
    <location>
        <begin position="151"/>
        <end position="170"/>
    </location>
</feature>
<keyword evidence="2" id="KW-0812">Transmembrane</keyword>
<accession>A0A6M5UL66</accession>
<gene>
    <name evidence="3" type="ORF">FIC82_020325</name>
</gene>
<protein>
    <submittedName>
        <fullName evidence="3">DUF2637 domain-containing protein</fullName>
    </submittedName>
</protein>
<evidence type="ECO:0000256" key="1">
    <source>
        <dbReference type="SAM" id="MobiDB-lite"/>
    </source>
</evidence>
<dbReference type="Pfam" id="PF10935">
    <property type="entry name" value="DUF2637"/>
    <property type="match status" value="1"/>
</dbReference>
<feature type="transmembrane region" description="Helical" evidence="2">
    <location>
        <begin position="119"/>
        <end position="139"/>
    </location>
</feature>
<dbReference type="InterPro" id="IPR021235">
    <property type="entry name" value="DUF2637"/>
</dbReference>
<dbReference type="EMBL" id="CP052758">
    <property type="protein sequence ID" value="QJW38734.1"/>
    <property type="molecule type" value="Genomic_DNA"/>
</dbReference>
<geneLocation type="plasmid" evidence="3 4">
    <name>pCPRO01</name>
</geneLocation>
<reference evidence="4" key="1">
    <citation type="journal article" date="2022" name="Int. J. Syst. Evol. Microbiol.">
        <title>Cellulosimicrobium protaetiae sp. nov., isolated from the gut of the larva of Protaetia brevitarsis seulensis.</title>
        <authorList>
            <person name="Le Han H."/>
            <person name="Nguyen T.T.H."/>
            <person name="Li Z."/>
            <person name="Shin N.R."/>
            <person name="Kim S.G."/>
        </authorList>
    </citation>
    <scope>NUCLEOTIDE SEQUENCE [LARGE SCALE GENOMIC DNA]</scope>
    <source>
        <strain evidence="4">BI34</strain>
    </source>
</reference>
<evidence type="ECO:0000256" key="2">
    <source>
        <dbReference type="SAM" id="Phobius"/>
    </source>
</evidence>
<keyword evidence="2" id="KW-0472">Membrane</keyword>
<name>A0A6M5UL66_9MICO</name>
<keyword evidence="2" id="KW-1133">Transmembrane helix</keyword>
<dbReference type="Proteomes" id="UP000451354">
    <property type="component" value="Plasmid pCPRO01"/>
</dbReference>
<feature type="transmembrane region" description="Helical" evidence="2">
    <location>
        <begin position="176"/>
        <end position="199"/>
    </location>
</feature>
<feature type="region of interest" description="Disordered" evidence="1">
    <location>
        <begin position="233"/>
        <end position="253"/>
    </location>
</feature>
<keyword evidence="4" id="KW-1185">Reference proteome</keyword>
<evidence type="ECO:0000313" key="4">
    <source>
        <dbReference type="Proteomes" id="UP000451354"/>
    </source>
</evidence>
<dbReference type="AlphaFoldDB" id="A0A6M5UL66"/>
<feature type="region of interest" description="Disordered" evidence="1">
    <location>
        <begin position="265"/>
        <end position="291"/>
    </location>
</feature>
<feature type="region of interest" description="Disordered" evidence="1">
    <location>
        <begin position="327"/>
        <end position="349"/>
    </location>
</feature>
<proteinExistence type="predicted"/>
<keyword evidence="3" id="KW-0614">Plasmid</keyword>
<organism evidence="3 4">
    <name type="scientific">Cellulosimicrobium protaetiae</name>
    <dbReference type="NCBI Taxonomy" id="2587808"/>
    <lineage>
        <taxon>Bacteria</taxon>
        <taxon>Bacillati</taxon>
        <taxon>Actinomycetota</taxon>
        <taxon>Actinomycetes</taxon>
        <taxon>Micrococcales</taxon>
        <taxon>Promicromonosporaceae</taxon>
        <taxon>Cellulosimicrobium</taxon>
    </lineage>
</organism>